<feature type="compositionally biased region" description="Polar residues" evidence="1">
    <location>
        <begin position="32"/>
        <end position="61"/>
    </location>
</feature>
<name>A0A0D3ATF0_BRAOL</name>
<keyword evidence="3" id="KW-1185">Reference proteome</keyword>
<reference evidence="2" key="2">
    <citation type="submission" date="2015-03" db="UniProtKB">
        <authorList>
            <consortium name="EnsemblPlants"/>
        </authorList>
    </citation>
    <scope>IDENTIFICATION</scope>
</reference>
<evidence type="ECO:0000313" key="3">
    <source>
        <dbReference type="Proteomes" id="UP000032141"/>
    </source>
</evidence>
<feature type="region of interest" description="Disordered" evidence="1">
    <location>
        <begin position="26"/>
        <end position="61"/>
    </location>
</feature>
<dbReference type="EnsemblPlants" id="Bo2g115130.1">
    <property type="protein sequence ID" value="Bo2g115130.1"/>
    <property type="gene ID" value="Bo2g115130"/>
</dbReference>
<dbReference type="HOGENOM" id="CLU_043604_3_0_1"/>
<evidence type="ECO:0000256" key="1">
    <source>
        <dbReference type="SAM" id="MobiDB-lite"/>
    </source>
</evidence>
<dbReference type="AlphaFoldDB" id="A0A0D3ATF0"/>
<reference evidence="2 3" key="1">
    <citation type="journal article" date="2014" name="Genome Biol.">
        <title>Transcriptome and methylome profiling reveals relics of genome dominance in the mesopolyploid Brassica oleracea.</title>
        <authorList>
            <person name="Parkin I.A."/>
            <person name="Koh C."/>
            <person name="Tang H."/>
            <person name="Robinson S.J."/>
            <person name="Kagale S."/>
            <person name="Clarke W.E."/>
            <person name="Town C.D."/>
            <person name="Nixon J."/>
            <person name="Krishnakumar V."/>
            <person name="Bidwell S.L."/>
            <person name="Denoeud F."/>
            <person name="Belcram H."/>
            <person name="Links M.G."/>
            <person name="Just J."/>
            <person name="Clarke C."/>
            <person name="Bender T."/>
            <person name="Huebert T."/>
            <person name="Mason A.S."/>
            <person name="Pires J.C."/>
            <person name="Barker G."/>
            <person name="Moore J."/>
            <person name="Walley P.G."/>
            <person name="Manoli S."/>
            <person name="Batley J."/>
            <person name="Edwards D."/>
            <person name="Nelson M.N."/>
            <person name="Wang X."/>
            <person name="Paterson A.H."/>
            <person name="King G."/>
            <person name="Bancroft I."/>
            <person name="Chalhoub B."/>
            <person name="Sharpe A.G."/>
        </authorList>
    </citation>
    <scope>NUCLEOTIDE SEQUENCE</scope>
    <source>
        <strain evidence="2 3">cv. TO1000</strain>
    </source>
</reference>
<protein>
    <submittedName>
        <fullName evidence="2">Uncharacterized protein</fullName>
    </submittedName>
</protein>
<sequence length="175" mass="19403">MSELNPADDPAQDCLGKFSDVDFVVTDFDPNSGHQANQEKSSSIQKPDQTQGEQCSNYDSSTYNPFRFNVPDFRTNLFEEGGNDVPQYIDQYMEPAQHGDQDVLNNSTKTTELTVPELVFPDHLDILRTIVELDLALVVKNPKTDMHSHPADHPDSPTCVLLLTSVHPSGSDEPG</sequence>
<evidence type="ECO:0000313" key="2">
    <source>
        <dbReference type="EnsemblPlants" id="Bo2g115130.1"/>
    </source>
</evidence>
<dbReference type="Gramene" id="Bo2g115130.1">
    <property type="protein sequence ID" value="Bo2g115130.1"/>
    <property type="gene ID" value="Bo2g115130"/>
</dbReference>
<organism evidence="2 3">
    <name type="scientific">Brassica oleracea var. oleracea</name>
    <dbReference type="NCBI Taxonomy" id="109376"/>
    <lineage>
        <taxon>Eukaryota</taxon>
        <taxon>Viridiplantae</taxon>
        <taxon>Streptophyta</taxon>
        <taxon>Embryophyta</taxon>
        <taxon>Tracheophyta</taxon>
        <taxon>Spermatophyta</taxon>
        <taxon>Magnoliopsida</taxon>
        <taxon>eudicotyledons</taxon>
        <taxon>Gunneridae</taxon>
        <taxon>Pentapetalae</taxon>
        <taxon>rosids</taxon>
        <taxon>malvids</taxon>
        <taxon>Brassicales</taxon>
        <taxon>Brassicaceae</taxon>
        <taxon>Brassiceae</taxon>
        <taxon>Brassica</taxon>
    </lineage>
</organism>
<dbReference type="Proteomes" id="UP000032141">
    <property type="component" value="Chromosome C2"/>
</dbReference>
<accession>A0A0D3ATF0</accession>
<proteinExistence type="predicted"/>